<keyword evidence="2" id="KW-0548">Nucleotidyltransferase</keyword>
<dbReference type="InterPro" id="IPR041577">
    <property type="entry name" value="RT_RNaseH_2"/>
</dbReference>
<sequence>WGDKQEATFQIIKQKLCSASIMALPEGSEDFIVYYNASIKGLGAVLMQRSSSVRSEDLEALSVRNKVYRVHRPQKLTTHLRPEGIEFETTSLVGTIE</sequence>
<dbReference type="GO" id="GO:0003964">
    <property type="term" value="F:RNA-directed DNA polymerase activity"/>
    <property type="evidence" value="ECO:0007669"/>
    <property type="project" value="UniProtKB-KW"/>
</dbReference>
<proteinExistence type="predicted"/>
<accession>A0A699U0W2</accession>
<dbReference type="InterPro" id="IPR043502">
    <property type="entry name" value="DNA/RNA_pol_sf"/>
</dbReference>
<evidence type="ECO:0000259" key="1">
    <source>
        <dbReference type="Pfam" id="PF17919"/>
    </source>
</evidence>
<keyword evidence="2" id="KW-0808">Transferase</keyword>
<feature type="non-terminal residue" evidence="2">
    <location>
        <position position="1"/>
    </location>
</feature>
<name>A0A699U0W2_TANCI</name>
<comment type="caution">
    <text evidence="2">The sequence shown here is derived from an EMBL/GenBank/DDBJ whole genome shotgun (WGS) entry which is preliminary data.</text>
</comment>
<feature type="domain" description="Reverse transcriptase/retrotransposon-derived protein RNase H-like" evidence="1">
    <location>
        <begin position="1"/>
        <end position="52"/>
    </location>
</feature>
<dbReference type="Pfam" id="PF17919">
    <property type="entry name" value="RT_RNaseH_2"/>
    <property type="match status" value="1"/>
</dbReference>
<organism evidence="2">
    <name type="scientific">Tanacetum cinerariifolium</name>
    <name type="common">Dalmatian daisy</name>
    <name type="synonym">Chrysanthemum cinerariifolium</name>
    <dbReference type="NCBI Taxonomy" id="118510"/>
    <lineage>
        <taxon>Eukaryota</taxon>
        <taxon>Viridiplantae</taxon>
        <taxon>Streptophyta</taxon>
        <taxon>Embryophyta</taxon>
        <taxon>Tracheophyta</taxon>
        <taxon>Spermatophyta</taxon>
        <taxon>Magnoliopsida</taxon>
        <taxon>eudicotyledons</taxon>
        <taxon>Gunneridae</taxon>
        <taxon>Pentapetalae</taxon>
        <taxon>asterids</taxon>
        <taxon>campanulids</taxon>
        <taxon>Asterales</taxon>
        <taxon>Asteraceae</taxon>
        <taxon>Asteroideae</taxon>
        <taxon>Anthemideae</taxon>
        <taxon>Anthemidinae</taxon>
        <taxon>Tanacetum</taxon>
    </lineage>
</organism>
<dbReference type="AlphaFoldDB" id="A0A699U0W2"/>
<gene>
    <name evidence="2" type="ORF">Tci_887760</name>
</gene>
<keyword evidence="2" id="KW-0695">RNA-directed DNA polymerase</keyword>
<reference evidence="2" key="1">
    <citation type="journal article" date="2019" name="Sci. Rep.">
        <title>Draft genome of Tanacetum cinerariifolium, the natural source of mosquito coil.</title>
        <authorList>
            <person name="Yamashiro T."/>
            <person name="Shiraishi A."/>
            <person name="Satake H."/>
            <person name="Nakayama K."/>
        </authorList>
    </citation>
    <scope>NUCLEOTIDE SEQUENCE</scope>
</reference>
<protein>
    <submittedName>
        <fullName evidence="2">Putative reverse transcriptase domain-containing protein</fullName>
    </submittedName>
</protein>
<dbReference type="SUPFAM" id="SSF56672">
    <property type="entry name" value="DNA/RNA polymerases"/>
    <property type="match status" value="1"/>
</dbReference>
<evidence type="ECO:0000313" key="2">
    <source>
        <dbReference type="EMBL" id="GFD15791.1"/>
    </source>
</evidence>
<dbReference type="EMBL" id="BKCJ011288947">
    <property type="protein sequence ID" value="GFD15791.1"/>
    <property type="molecule type" value="Genomic_DNA"/>
</dbReference>